<sequence>MSDSRAYAIEILDLFADQVPPLPGGDSRALSRARAFLRNPIVVRNYPNLDPLGNDATVRRNLFFVCLDVAMLALDINEFKVRIESHRVARELAALLGPTGADPQPTAVQIAESFTDKGRTTYAVGQDGPVYIEGAYSPSPFTYGPRYVQDGNFVNVVGPVRDGAAPPEPCFLVANSPGRVTVILNGGPNSLALEHIFRTILRRGSLFTARWYANSCFIGENGAPIITNGVPSLTSGGGGTNIPAYFPFTFSKRSTFTARVRGGGAWPVAAITIEFLSFYSIGHFGDPYPGFSTDLQDFYTYTNPVWHALRKQLSSAMDLSMYVATKYDDFTRHQMLALALFGRLSRIFRRLDPDLRVLPLDNGDGEAEAYAAEAAVEEA</sequence>
<evidence type="ECO:0000313" key="4">
    <source>
        <dbReference type="EMBL" id="AAG34264.1"/>
    </source>
</evidence>
<proteinExistence type="predicted"/>
<keyword evidence="2" id="KW-0167">Capsid protein</keyword>
<dbReference type="RefSeq" id="YP_052949.1">
    <property type="nucleotide sequence ID" value="NC_006004.1"/>
</dbReference>
<evidence type="ECO:0000256" key="2">
    <source>
        <dbReference type="ARBA" id="ARBA00022561"/>
    </source>
</evidence>
<keyword evidence="3" id="KW-0946">Virion</keyword>
<reference evidence="4 5" key="1">
    <citation type="journal article" date="2001" name="J. Gen. Virol.">
        <title>Complete sequence characterization of the genome of the St Croix River virus, a new orbivirus isolated from cells of Ixodes scapularis.</title>
        <authorList>
            <person name="Attoui H."/>
            <person name="Stirling J.M."/>
            <person name="Munderloh U.G."/>
            <person name="Billoir F."/>
            <person name="Brookes S.M."/>
            <person name="Burroughs J.N."/>
            <person name="de Micco P."/>
            <person name="Mertens P.P."/>
            <person name="de Lamballerie X."/>
        </authorList>
    </citation>
    <scope>NUCLEOTIDE SEQUENCE [LARGE SCALE GENOMIC DNA]</scope>
</reference>
<keyword evidence="5" id="KW-1185">Reference proteome</keyword>
<dbReference type="InterPro" id="IPR001803">
    <property type="entry name" value="Orbi_VP7_capsid"/>
</dbReference>
<dbReference type="Proteomes" id="UP000202863">
    <property type="component" value="Genome"/>
</dbReference>
<reference evidence="5" key="2">
    <citation type="journal article" date="2005" name="Virology">
        <title>Expansion of family Reoviridae to include nine-segmented dsRNA viruses: isolation and characterization of a new virus designated Aedes pseudoscutellaris reovirus assigned to a proposed genus (Dinovernavirus).</title>
        <authorList>
            <person name="Attoui H."/>
            <person name="Mohd Jaafar F."/>
            <person name="Belhouchet M."/>
            <person name="Biagini P."/>
            <person name="Cantaloube J.F."/>
            <person name="de Micco P."/>
            <person name="de Lamballerie X."/>
        </authorList>
    </citation>
    <scope>NUCLEOTIDE SEQUENCE [LARGE SCALE GENOMIC DNA]</scope>
</reference>
<dbReference type="EMBL" id="AF145405">
    <property type="protein sequence ID" value="AAG34264.1"/>
    <property type="molecule type" value="Genomic_RNA"/>
</dbReference>
<comment type="subcellular location">
    <subcellularLocation>
        <location evidence="1">Virion</location>
    </subcellularLocation>
</comment>
<evidence type="ECO:0000313" key="5">
    <source>
        <dbReference type="Proteomes" id="UP000202863"/>
    </source>
</evidence>
<dbReference type="OrthoDB" id="10258at10239"/>
<name>Q9DSP2_9REOV</name>
<dbReference type="GO" id="GO:0019028">
    <property type="term" value="C:viral capsid"/>
    <property type="evidence" value="ECO:0007669"/>
    <property type="project" value="UniProtKB-KW"/>
</dbReference>
<dbReference type="GO" id="GO:0005198">
    <property type="term" value="F:structural molecule activity"/>
    <property type="evidence" value="ECO:0007669"/>
    <property type="project" value="InterPro"/>
</dbReference>
<protein>
    <submittedName>
        <fullName evidence="4">VP7</fullName>
    </submittedName>
</protein>
<organism evidence="4 5">
    <name type="scientific">St Croix River virus</name>
    <dbReference type="NCBI Taxonomy" id="104581"/>
    <lineage>
        <taxon>Viruses</taxon>
        <taxon>Riboviria</taxon>
        <taxon>Orthornavirae</taxon>
        <taxon>Duplornaviricota</taxon>
        <taxon>Resentoviricetes</taxon>
        <taxon>Reovirales</taxon>
        <taxon>Sedoreoviridae</taxon>
        <taxon>Orbivirus</taxon>
        <taxon>Orbivirus saintcroixense</taxon>
    </lineage>
</organism>
<dbReference type="SUPFAM" id="SSF48345">
    <property type="entry name" value="A virus capsid protein alpha-helical domain"/>
    <property type="match status" value="1"/>
</dbReference>
<evidence type="ECO:0000256" key="1">
    <source>
        <dbReference type="ARBA" id="ARBA00004328"/>
    </source>
</evidence>
<accession>Q9DSP2</accession>
<dbReference type="GeneID" id="2943201"/>
<dbReference type="Pfam" id="PF00897">
    <property type="entry name" value="Orbi_VP7"/>
    <property type="match status" value="1"/>
</dbReference>
<dbReference type="InterPro" id="IPR008935">
    <property type="entry name" value="Virus_capsid_a-hlx_vir"/>
</dbReference>
<dbReference type="Gene3D" id="1.10.170.10">
    <property type="entry name" value="Bluetongue Virus 10, subunit 1, domain 3"/>
    <property type="match status" value="1"/>
</dbReference>
<dbReference type="InterPro" id="IPR023178">
    <property type="entry name" value="Orbi_VP7_capsid_C"/>
</dbReference>
<evidence type="ECO:0000256" key="3">
    <source>
        <dbReference type="ARBA" id="ARBA00022844"/>
    </source>
</evidence>
<dbReference type="KEGG" id="vg:2943201"/>